<evidence type="ECO:0000313" key="10">
    <source>
        <dbReference type="Proteomes" id="UP000007264"/>
    </source>
</evidence>
<dbReference type="InterPro" id="IPR045063">
    <property type="entry name" value="Dynamin_N"/>
</dbReference>
<keyword evidence="3" id="KW-0378">Hydrolase</keyword>
<gene>
    <name evidence="9" type="ORF">COCSUDRAFT_67904</name>
</gene>
<dbReference type="RefSeq" id="XP_005644013.1">
    <property type="nucleotide sequence ID" value="XM_005643956.1"/>
</dbReference>
<feature type="region of interest" description="Disordered" evidence="7">
    <location>
        <begin position="1120"/>
        <end position="1140"/>
    </location>
</feature>
<dbReference type="GO" id="GO:0005525">
    <property type="term" value="F:GTP binding"/>
    <property type="evidence" value="ECO:0007669"/>
    <property type="project" value="UniProtKB-KW"/>
</dbReference>
<evidence type="ECO:0000256" key="3">
    <source>
        <dbReference type="ARBA" id="ARBA00022801"/>
    </source>
</evidence>
<evidence type="ECO:0000259" key="8">
    <source>
        <dbReference type="Pfam" id="PF00350"/>
    </source>
</evidence>
<keyword evidence="5" id="KW-0472">Membrane</keyword>
<keyword evidence="10" id="KW-1185">Reference proteome</keyword>
<proteinExistence type="predicted"/>
<evidence type="ECO:0000256" key="7">
    <source>
        <dbReference type="SAM" id="MobiDB-lite"/>
    </source>
</evidence>
<accession>I0YM50</accession>
<dbReference type="OrthoDB" id="9984778at2759"/>
<protein>
    <recommendedName>
        <fullName evidence="8">Dynamin N-terminal domain-containing protein</fullName>
    </recommendedName>
</protein>
<dbReference type="EMBL" id="AGSI01000019">
    <property type="protein sequence ID" value="EIE19469.1"/>
    <property type="molecule type" value="Genomic_DNA"/>
</dbReference>
<dbReference type="Pfam" id="PF00350">
    <property type="entry name" value="Dynamin_N"/>
    <property type="match status" value="1"/>
</dbReference>
<evidence type="ECO:0000313" key="9">
    <source>
        <dbReference type="EMBL" id="EIE19469.1"/>
    </source>
</evidence>
<dbReference type="GO" id="GO:0003924">
    <property type="term" value="F:GTPase activity"/>
    <property type="evidence" value="ECO:0007669"/>
    <property type="project" value="InterPro"/>
</dbReference>
<organism evidence="9 10">
    <name type="scientific">Coccomyxa subellipsoidea (strain C-169)</name>
    <name type="common">Green microalga</name>
    <dbReference type="NCBI Taxonomy" id="574566"/>
    <lineage>
        <taxon>Eukaryota</taxon>
        <taxon>Viridiplantae</taxon>
        <taxon>Chlorophyta</taxon>
        <taxon>core chlorophytes</taxon>
        <taxon>Trebouxiophyceae</taxon>
        <taxon>Trebouxiophyceae incertae sedis</taxon>
        <taxon>Coccomyxaceae</taxon>
        <taxon>Coccomyxa</taxon>
        <taxon>Coccomyxa subellipsoidea</taxon>
    </lineage>
</organism>
<dbReference type="PANTHER" id="PTHR10465">
    <property type="entry name" value="TRANSMEMBRANE GTPASE FZO1"/>
    <property type="match status" value="1"/>
</dbReference>
<dbReference type="InterPro" id="IPR027417">
    <property type="entry name" value="P-loop_NTPase"/>
</dbReference>
<dbReference type="GO" id="GO:0051646">
    <property type="term" value="P:mitochondrion localization"/>
    <property type="evidence" value="ECO:0007669"/>
    <property type="project" value="TreeGrafter"/>
</dbReference>
<feature type="coiled-coil region" evidence="6">
    <location>
        <begin position="383"/>
        <end position="431"/>
    </location>
</feature>
<dbReference type="GO" id="GO:0005741">
    <property type="term" value="C:mitochondrial outer membrane"/>
    <property type="evidence" value="ECO:0007669"/>
    <property type="project" value="TreeGrafter"/>
</dbReference>
<dbReference type="AlphaFoldDB" id="I0YM50"/>
<evidence type="ECO:0000256" key="5">
    <source>
        <dbReference type="ARBA" id="ARBA00023136"/>
    </source>
</evidence>
<dbReference type="InterPro" id="IPR027094">
    <property type="entry name" value="Mitofusin_fam"/>
</dbReference>
<dbReference type="eggNOG" id="ENOG502SJID">
    <property type="taxonomic scope" value="Eukaryota"/>
</dbReference>
<dbReference type="PANTHER" id="PTHR10465:SF0">
    <property type="entry name" value="SARCALUMENIN"/>
    <property type="match status" value="1"/>
</dbReference>
<keyword evidence="6" id="KW-0175">Coiled coil</keyword>
<evidence type="ECO:0000256" key="4">
    <source>
        <dbReference type="ARBA" id="ARBA00023134"/>
    </source>
</evidence>
<sequence>MEAPRKYADLKGDVTTLLEDTGRFLGRLVEAPKTDGGHQLLLDTKLSDFFAKYTDLKRRKEGGLSCAVLALTKSGKSTLLNALLGAVVLPSSNVPETARITRITHTILEEGKPPQLSYTTAQGELRTIVGEYAIREHLRYLNREVRTRNHTSSDEAFLDVHVPIAALEDSEVDPDAVSLQLLDTPGPNEAGEESLKFQVERLLDSVDAVIYILDYTKLKTQEEADLLTKLKDINPQLVARLSQRLFFVVNKVDLMHTSEGLEPEEIKEYVADLVTKQLASEGFRLSSDQVLLLSAQDAMLSRLILRNKAGSEERMRFGKLAFGSRRAQSTPAEEYVAAAKEMLAESGLEQLESKVLGFLYSHSGSLKLLSVLDDTSRLLHQVRNVATATNAALQQDVQTLQEEAEKLQNELEDVLTQFDSVQQEADHIEQEVVDEVRGKMQALKEDLFEKVKIVLDSTPSSGARPALRDALAGRWHAAFDKAARFWARAAAQGSAARDELTLPLHDLHNDIHATIDAEVRDFWHALEAATNERQQAMFRLLNRHLKRLTQRVEVAVGEALEVQLEPAALHLDPPTAQQFHSDLQDLFDTAIEPREVERTREGQEEFVVWEKRRRRIGLCRFSEYYVGRPTSRTTTESYKETVFELKPDQIMDYFMKLVDDTVETSVKHVRAFVHQYLAARLVEARSQIVEYGQRYTDAMLNALDTSKKGEEARQAGLATVQRHLATLNALLDTCAAMQHRTSMLLPGAAPESEAHAWDAQSIIAESVDGMVEDVHYEDAAEEFSHSPESSLPMDGPVLDLADRSPSKNTETAFEDVTAAEPVKGAPIAQLQVGPTPPKSEASEGRPQVEYAAWRQLQLNAAQVKAPARKRSNFPSQADGDFLVAAATEDIAPPAPEQVSSEKKADGAHQDILSAIYGNASDKQKGVSAKEAAAANLDKVINGPQSAAMAAQTAAASLSGYVDFAKWGMDGNDFTDSDEDDFLCSCGKVHPPTFHQEYRRAADKEAPVAPAEDGMPSQADAVKTDSILTTAEVPSEGPEPDLLDSLIRRCNTEDDSGQDAGHFNTPATVEGDGKAVGETLSSGQLDLNKAFEEWVQAGSEALSVNEAETADEAAVLPASYVTSEEHAEDHSPATALDHTLNGSDDWTLVEDEEAQEALPSKP</sequence>
<dbReference type="Proteomes" id="UP000007264">
    <property type="component" value="Unassembled WGS sequence"/>
</dbReference>
<evidence type="ECO:0000256" key="6">
    <source>
        <dbReference type="SAM" id="Coils"/>
    </source>
</evidence>
<dbReference type="KEGG" id="csl:COCSUDRAFT_67904"/>
<dbReference type="GO" id="GO:0008053">
    <property type="term" value="P:mitochondrial fusion"/>
    <property type="evidence" value="ECO:0007669"/>
    <property type="project" value="TreeGrafter"/>
</dbReference>
<comment type="subcellular location">
    <subcellularLocation>
        <location evidence="1">Membrane</location>
    </subcellularLocation>
</comment>
<dbReference type="GeneID" id="17037437"/>
<keyword evidence="4" id="KW-0342">GTP-binding</keyword>
<feature type="domain" description="Dynamin N-terminal" evidence="8">
    <location>
        <begin position="72"/>
        <end position="251"/>
    </location>
</feature>
<keyword evidence="2" id="KW-0547">Nucleotide-binding</keyword>
<dbReference type="Gene3D" id="3.40.50.300">
    <property type="entry name" value="P-loop containing nucleotide triphosphate hydrolases"/>
    <property type="match status" value="1"/>
</dbReference>
<evidence type="ECO:0000256" key="2">
    <source>
        <dbReference type="ARBA" id="ARBA00022741"/>
    </source>
</evidence>
<comment type="caution">
    <text evidence="9">The sequence shown here is derived from an EMBL/GenBank/DDBJ whole genome shotgun (WGS) entry which is preliminary data.</text>
</comment>
<name>I0YM50_COCSC</name>
<dbReference type="SUPFAM" id="SSF52540">
    <property type="entry name" value="P-loop containing nucleoside triphosphate hydrolases"/>
    <property type="match status" value="1"/>
</dbReference>
<evidence type="ECO:0000256" key="1">
    <source>
        <dbReference type="ARBA" id="ARBA00004370"/>
    </source>
</evidence>
<reference evidence="9 10" key="1">
    <citation type="journal article" date="2012" name="Genome Biol.">
        <title>The genome of the polar eukaryotic microalga coccomyxa subellipsoidea reveals traits of cold adaptation.</title>
        <authorList>
            <person name="Blanc G."/>
            <person name="Agarkova I."/>
            <person name="Grimwood J."/>
            <person name="Kuo A."/>
            <person name="Brueggeman A."/>
            <person name="Dunigan D."/>
            <person name="Gurnon J."/>
            <person name="Ladunga I."/>
            <person name="Lindquist E."/>
            <person name="Lucas S."/>
            <person name="Pangilinan J."/>
            <person name="Proschold T."/>
            <person name="Salamov A."/>
            <person name="Schmutz J."/>
            <person name="Weeks D."/>
            <person name="Yamada T."/>
            <person name="Claverie J.M."/>
            <person name="Grigoriev I."/>
            <person name="Van Etten J."/>
            <person name="Lomsadze A."/>
            <person name="Borodovsky M."/>
        </authorList>
    </citation>
    <scope>NUCLEOTIDE SEQUENCE [LARGE SCALE GENOMIC DNA]</scope>
    <source>
        <strain evidence="9 10">C-169</strain>
    </source>
</reference>
<feature type="region of interest" description="Disordered" evidence="7">
    <location>
        <begin position="1053"/>
        <end position="1073"/>
    </location>
</feature>